<organism evidence="2 3">
    <name type="scientific">Wenyingzhuangia heitensis</name>
    <dbReference type="NCBI Taxonomy" id="1487859"/>
    <lineage>
        <taxon>Bacteria</taxon>
        <taxon>Pseudomonadati</taxon>
        <taxon>Bacteroidota</taxon>
        <taxon>Flavobacteriia</taxon>
        <taxon>Flavobacteriales</taxon>
        <taxon>Flavobacteriaceae</taxon>
        <taxon>Wenyingzhuangia</taxon>
    </lineage>
</organism>
<evidence type="ECO:0000256" key="1">
    <source>
        <dbReference type="SAM" id="SignalP"/>
    </source>
</evidence>
<dbReference type="Proteomes" id="UP000745859">
    <property type="component" value="Unassembled WGS sequence"/>
</dbReference>
<reference evidence="2 3" key="1">
    <citation type="submission" date="2020-03" db="EMBL/GenBank/DDBJ databases">
        <title>Genomic Encyclopedia of Type Strains, Phase IV (KMG-IV): sequencing the most valuable type-strain genomes for metagenomic binning, comparative biology and taxonomic classification.</title>
        <authorList>
            <person name="Goeker M."/>
        </authorList>
    </citation>
    <scope>NUCLEOTIDE SEQUENCE [LARGE SCALE GENOMIC DNA]</scope>
    <source>
        <strain evidence="2 3">DSM 101599</strain>
    </source>
</reference>
<sequence>MKTLITFLFSFLFIFNISAQSDQKAIKIANKVMETMGGEENWNNVHYLKWNFGKRILHWNKWSGNVRVESPKETLVILVNINTNKGKAFKNGKLITDTKESEKLVNKAKKWWINDSYWLTMPWKLLDPGVTLKYIDTTKLKNGHKADILQMTFEKVGVTPNNKYYVYVDTKENLIKQWAFFANYKDEKPKFTKPWDNYQKLENVLLSFDRSDFGPKNVEAKQTFDSAIFTDL</sequence>
<feature type="chain" id="PRO_5047504707" description="Outer membrane lipoprotein-sorting protein" evidence="1">
    <location>
        <begin position="20"/>
        <end position="232"/>
    </location>
</feature>
<protein>
    <recommendedName>
        <fullName evidence="4">Outer membrane lipoprotein-sorting protein</fullName>
    </recommendedName>
</protein>
<keyword evidence="3" id="KW-1185">Reference proteome</keyword>
<evidence type="ECO:0000313" key="3">
    <source>
        <dbReference type="Proteomes" id="UP000745859"/>
    </source>
</evidence>
<evidence type="ECO:0000313" key="2">
    <source>
        <dbReference type="EMBL" id="NIJ45690.1"/>
    </source>
</evidence>
<feature type="signal peptide" evidence="1">
    <location>
        <begin position="1"/>
        <end position="19"/>
    </location>
</feature>
<proteinExistence type="predicted"/>
<evidence type="ECO:0008006" key="4">
    <source>
        <dbReference type="Google" id="ProtNLM"/>
    </source>
</evidence>
<keyword evidence="1" id="KW-0732">Signal</keyword>
<accession>A0ABX0UA49</accession>
<name>A0ABX0UA49_9FLAO</name>
<comment type="caution">
    <text evidence="2">The sequence shown here is derived from an EMBL/GenBank/DDBJ whole genome shotgun (WGS) entry which is preliminary data.</text>
</comment>
<dbReference type="RefSeq" id="WP_167188235.1">
    <property type="nucleotide sequence ID" value="NZ_JAASQL010000002.1"/>
</dbReference>
<dbReference type="EMBL" id="JAASQL010000002">
    <property type="protein sequence ID" value="NIJ45690.1"/>
    <property type="molecule type" value="Genomic_DNA"/>
</dbReference>
<gene>
    <name evidence="2" type="ORF">FHR24_002158</name>
</gene>